<dbReference type="AlphaFoldDB" id="A0A1I6LEM3"/>
<accession>A0A1I6LEM3</accession>
<keyword evidence="2" id="KW-1185">Reference proteome</keyword>
<dbReference type="STRING" id="474950.SAMN05421771_0627"/>
<name>A0A1I6LEM3_9BACT</name>
<sequence length="72" mass="7578">MKSMESNSAARRPEDIALDLLKFVAAHTNVASKSSGSTTGFGVPAASKPEDQVANLLELYAKCRAAVETPVK</sequence>
<proteinExistence type="predicted"/>
<protein>
    <submittedName>
        <fullName evidence="1">Uncharacterized protein</fullName>
    </submittedName>
</protein>
<evidence type="ECO:0000313" key="1">
    <source>
        <dbReference type="EMBL" id="SFS01892.1"/>
    </source>
</evidence>
<evidence type="ECO:0000313" key="2">
    <source>
        <dbReference type="Proteomes" id="UP000199024"/>
    </source>
</evidence>
<dbReference type="EMBL" id="FOZL01000001">
    <property type="protein sequence ID" value="SFS01892.1"/>
    <property type="molecule type" value="Genomic_DNA"/>
</dbReference>
<reference evidence="1 2" key="1">
    <citation type="submission" date="2016-10" db="EMBL/GenBank/DDBJ databases">
        <authorList>
            <person name="de Groot N.N."/>
        </authorList>
    </citation>
    <scope>NUCLEOTIDE SEQUENCE [LARGE SCALE GENOMIC DNA]</scope>
    <source>
        <strain evidence="1 2">DSM 21001</strain>
    </source>
</reference>
<dbReference type="Proteomes" id="UP000199024">
    <property type="component" value="Unassembled WGS sequence"/>
</dbReference>
<organism evidence="1 2">
    <name type="scientific">Granulicella pectinivorans</name>
    <dbReference type="NCBI Taxonomy" id="474950"/>
    <lineage>
        <taxon>Bacteria</taxon>
        <taxon>Pseudomonadati</taxon>
        <taxon>Acidobacteriota</taxon>
        <taxon>Terriglobia</taxon>
        <taxon>Terriglobales</taxon>
        <taxon>Acidobacteriaceae</taxon>
        <taxon>Granulicella</taxon>
    </lineage>
</organism>
<gene>
    <name evidence="1" type="ORF">SAMN05421771_0627</name>
</gene>